<dbReference type="Proteomes" id="UP001320209">
    <property type="component" value="Chromosome"/>
</dbReference>
<keyword evidence="4 8" id="KW-0812">Transmembrane</keyword>
<feature type="transmembrane region" description="Helical" evidence="8">
    <location>
        <begin position="71"/>
        <end position="91"/>
    </location>
</feature>
<organism evidence="10 11">
    <name type="scientific">Candidatus Hydrogenosomobacter endosymbioticus</name>
    <dbReference type="NCBI Taxonomy" id="2558174"/>
    <lineage>
        <taxon>Bacteria</taxon>
        <taxon>Pseudomonadati</taxon>
        <taxon>Pseudomonadota</taxon>
        <taxon>Alphaproteobacteria</taxon>
        <taxon>Holosporales</taxon>
        <taxon>Holosporaceae</taxon>
        <taxon>Candidatus Hydrogenosomobacter</taxon>
    </lineage>
</organism>
<feature type="transmembrane region" description="Helical" evidence="8">
    <location>
        <begin position="198"/>
        <end position="219"/>
    </location>
</feature>
<feature type="transmembrane region" description="Helical" evidence="8">
    <location>
        <begin position="311"/>
        <end position="330"/>
    </location>
</feature>
<feature type="domain" description="Major facilitator superfamily (MFS) profile" evidence="9">
    <location>
        <begin position="28"/>
        <end position="441"/>
    </location>
</feature>
<keyword evidence="3" id="KW-1003">Cell membrane</keyword>
<evidence type="ECO:0000256" key="4">
    <source>
        <dbReference type="ARBA" id="ARBA00022692"/>
    </source>
</evidence>
<evidence type="ECO:0000256" key="7">
    <source>
        <dbReference type="ARBA" id="ARBA00023136"/>
    </source>
</evidence>
<dbReference type="PANTHER" id="PTHR43528">
    <property type="entry name" value="ALPHA-KETOGLUTARATE PERMEASE"/>
    <property type="match status" value="1"/>
</dbReference>
<accession>A0ABN6L267</accession>
<dbReference type="InterPro" id="IPR051084">
    <property type="entry name" value="H+-coupled_symporters"/>
</dbReference>
<keyword evidence="6 8" id="KW-1133">Transmembrane helix</keyword>
<evidence type="ECO:0000313" key="11">
    <source>
        <dbReference type="Proteomes" id="UP001320209"/>
    </source>
</evidence>
<evidence type="ECO:0000259" key="9">
    <source>
        <dbReference type="PROSITE" id="PS50850"/>
    </source>
</evidence>
<feature type="transmembrane region" description="Helical" evidence="8">
    <location>
        <begin position="240"/>
        <end position="259"/>
    </location>
</feature>
<feature type="transmembrane region" description="Helical" evidence="8">
    <location>
        <begin position="124"/>
        <end position="148"/>
    </location>
</feature>
<keyword evidence="7 8" id="KW-0472">Membrane</keyword>
<comment type="subcellular location">
    <subcellularLocation>
        <location evidence="1">Cell membrane</location>
        <topology evidence="1">Multi-pass membrane protein</topology>
    </subcellularLocation>
</comment>
<keyword evidence="2" id="KW-0813">Transport</keyword>
<dbReference type="InterPro" id="IPR020846">
    <property type="entry name" value="MFS_dom"/>
</dbReference>
<proteinExistence type="predicted"/>
<name>A0ABN6L267_9PROT</name>
<reference evidence="10" key="1">
    <citation type="submission" date="2021-10" db="EMBL/GenBank/DDBJ databases">
        <title>Genome Sequence of The Candidatus Hydrogeosomobacter endosymbioticus, an Intracellular Bacterial Symbiont of the Anaerobic Ciliate GW7.</title>
        <authorList>
            <person name="Shiohama Y."/>
            <person name="Shinzato N."/>
        </authorList>
    </citation>
    <scope>NUCLEOTIDE SEQUENCE [LARGE SCALE GENOMIC DNA]</scope>
    <source>
        <strain evidence="10">200920</strain>
    </source>
</reference>
<evidence type="ECO:0000256" key="2">
    <source>
        <dbReference type="ARBA" id="ARBA00022448"/>
    </source>
</evidence>
<feature type="transmembrane region" description="Helical" evidence="8">
    <location>
        <begin position="403"/>
        <end position="422"/>
    </location>
</feature>
<dbReference type="InterPro" id="IPR011701">
    <property type="entry name" value="MFS"/>
</dbReference>
<keyword evidence="11" id="KW-1185">Reference proteome</keyword>
<evidence type="ECO:0000313" key="10">
    <source>
        <dbReference type="EMBL" id="BDB95909.1"/>
    </source>
</evidence>
<evidence type="ECO:0000256" key="8">
    <source>
        <dbReference type="SAM" id="Phobius"/>
    </source>
</evidence>
<evidence type="ECO:0000256" key="3">
    <source>
        <dbReference type="ARBA" id="ARBA00022475"/>
    </source>
</evidence>
<keyword evidence="5" id="KW-0769">Symport</keyword>
<sequence>MKKWLLSVRCRCSDIASSAEGSGLSVKTTIAVLAGNFLEYFDLLLFAHMLFIISPLFFPNDSKGIKELFEITSFALGWFVRPIAALIFGYVADFISRKKMLIASTVMMGVSTLMIASAPTYQSIGIWASLIILFCRFLQGFSNVGEFVGSTVYIVENAPPKYVNFFSSLVYVSSTLGGLCAALCGSVCVRVLGENPGWRAPFYIGSCIMLLGVSLRRLLPDDRPKIAKKIVLWRELWDKKWPAIGGVFINMCHPIVFYMVYTHIPKILKEQISCSADGILLQSSVVLLYEIFVVAALGYAGDMFNIVKVAYLRSASVVLLAAPCAALIVYGHANRWLLLAAQIALISISHAELPVLASSVKCFSWSRVYSSFGFVWGIGRSIMYGLGPFLFGVSQKYCGKWGFAVVLMWMAASYAIGVFCLFKKPGRQKNNDEAGFVARAA</sequence>
<dbReference type="Pfam" id="PF07690">
    <property type="entry name" value="MFS_1"/>
    <property type="match status" value="1"/>
</dbReference>
<feature type="transmembrane region" description="Helical" evidence="8">
    <location>
        <begin position="40"/>
        <end position="59"/>
    </location>
</feature>
<dbReference type="PROSITE" id="PS50850">
    <property type="entry name" value="MFS"/>
    <property type="match status" value="1"/>
</dbReference>
<evidence type="ECO:0000256" key="1">
    <source>
        <dbReference type="ARBA" id="ARBA00004651"/>
    </source>
</evidence>
<dbReference type="InterPro" id="IPR036259">
    <property type="entry name" value="MFS_trans_sf"/>
</dbReference>
<evidence type="ECO:0000256" key="5">
    <source>
        <dbReference type="ARBA" id="ARBA00022847"/>
    </source>
</evidence>
<feature type="transmembrane region" description="Helical" evidence="8">
    <location>
        <begin position="169"/>
        <end position="192"/>
    </location>
</feature>
<feature type="transmembrane region" description="Helical" evidence="8">
    <location>
        <begin position="368"/>
        <end position="391"/>
    </location>
</feature>
<dbReference type="EMBL" id="AP025225">
    <property type="protein sequence ID" value="BDB95909.1"/>
    <property type="molecule type" value="Genomic_DNA"/>
</dbReference>
<gene>
    <name evidence="10" type="ORF">HYD_0420</name>
</gene>
<feature type="transmembrane region" description="Helical" evidence="8">
    <location>
        <begin position="100"/>
        <end position="118"/>
    </location>
</feature>
<evidence type="ECO:0000256" key="6">
    <source>
        <dbReference type="ARBA" id="ARBA00022989"/>
    </source>
</evidence>
<protein>
    <recommendedName>
        <fullName evidence="9">Major facilitator superfamily (MFS) profile domain-containing protein</fullName>
    </recommendedName>
</protein>
<dbReference type="Gene3D" id="1.20.1250.20">
    <property type="entry name" value="MFS general substrate transporter like domains"/>
    <property type="match status" value="2"/>
</dbReference>
<feature type="transmembrane region" description="Helical" evidence="8">
    <location>
        <begin position="336"/>
        <end position="356"/>
    </location>
</feature>
<dbReference type="RefSeq" id="WP_236865143.1">
    <property type="nucleotide sequence ID" value="NZ_AP025225.1"/>
</dbReference>
<dbReference type="PANTHER" id="PTHR43528:SF1">
    <property type="entry name" value="ALPHA-KETOGLUTARATE PERMEASE"/>
    <property type="match status" value="1"/>
</dbReference>
<dbReference type="SUPFAM" id="SSF103473">
    <property type="entry name" value="MFS general substrate transporter"/>
    <property type="match status" value="1"/>
</dbReference>
<feature type="transmembrane region" description="Helical" evidence="8">
    <location>
        <begin position="279"/>
        <end position="299"/>
    </location>
</feature>